<organism evidence="2">
    <name type="scientific">marine sediment metagenome</name>
    <dbReference type="NCBI Taxonomy" id="412755"/>
    <lineage>
        <taxon>unclassified sequences</taxon>
        <taxon>metagenomes</taxon>
        <taxon>ecological metagenomes</taxon>
    </lineage>
</organism>
<proteinExistence type="predicted"/>
<feature type="transmembrane region" description="Helical" evidence="1">
    <location>
        <begin position="7"/>
        <end position="27"/>
    </location>
</feature>
<gene>
    <name evidence="2" type="ORF">LCGC14_2960330</name>
</gene>
<accession>A0A0F9A3R1</accession>
<dbReference type="AlphaFoldDB" id="A0A0F9A3R1"/>
<comment type="caution">
    <text evidence="2">The sequence shown here is derived from an EMBL/GenBank/DDBJ whole genome shotgun (WGS) entry which is preliminary data.</text>
</comment>
<keyword evidence="1" id="KW-0812">Transmembrane</keyword>
<keyword evidence="1" id="KW-0472">Membrane</keyword>
<sequence length="127" mass="14188">MKTPWLSIYVVTCALAAGILTAGATYWNWEMGAYAAIGGAGFGFLGYLLVRYGPRHTNYAILWLEKLELALTLGLQWKKRAVHGEALLGRALTYLDHTPLEGVMDVADDIRQHFIEIEESNEEETDD</sequence>
<reference evidence="2" key="1">
    <citation type="journal article" date="2015" name="Nature">
        <title>Complex archaea that bridge the gap between prokaryotes and eukaryotes.</title>
        <authorList>
            <person name="Spang A."/>
            <person name="Saw J.H."/>
            <person name="Jorgensen S.L."/>
            <person name="Zaremba-Niedzwiedzka K."/>
            <person name="Martijn J."/>
            <person name="Lind A.E."/>
            <person name="van Eijk R."/>
            <person name="Schleper C."/>
            <person name="Guy L."/>
            <person name="Ettema T.J."/>
        </authorList>
    </citation>
    <scope>NUCLEOTIDE SEQUENCE</scope>
</reference>
<keyword evidence="1" id="KW-1133">Transmembrane helix</keyword>
<feature type="transmembrane region" description="Helical" evidence="1">
    <location>
        <begin position="33"/>
        <end position="50"/>
    </location>
</feature>
<evidence type="ECO:0000256" key="1">
    <source>
        <dbReference type="SAM" id="Phobius"/>
    </source>
</evidence>
<protein>
    <submittedName>
        <fullName evidence="2">Uncharacterized protein</fullName>
    </submittedName>
</protein>
<dbReference type="EMBL" id="LAZR01059904">
    <property type="protein sequence ID" value="KKK66811.1"/>
    <property type="molecule type" value="Genomic_DNA"/>
</dbReference>
<name>A0A0F9A3R1_9ZZZZ</name>
<evidence type="ECO:0000313" key="2">
    <source>
        <dbReference type="EMBL" id="KKK66811.1"/>
    </source>
</evidence>